<dbReference type="Proteomes" id="UP000235387">
    <property type="component" value="Unassembled WGS sequence"/>
</dbReference>
<evidence type="ECO:0000256" key="1">
    <source>
        <dbReference type="SAM" id="SignalP"/>
    </source>
</evidence>
<comment type="caution">
    <text evidence="2">The sequence shown here is derived from an EMBL/GenBank/DDBJ whole genome shotgun (WGS) entry which is preliminary data.</text>
</comment>
<feature type="signal peptide" evidence="1">
    <location>
        <begin position="1"/>
        <end position="17"/>
    </location>
</feature>
<dbReference type="RefSeq" id="WP_017010852.1">
    <property type="nucleotide sequence ID" value="NZ_AJYF02000142.1"/>
</dbReference>
<evidence type="ECO:0000313" key="3">
    <source>
        <dbReference type="Proteomes" id="UP000235387"/>
    </source>
</evidence>
<dbReference type="EMBL" id="MDAL01000048">
    <property type="protein sequence ID" value="PMN89137.1"/>
    <property type="molecule type" value="Genomic_DNA"/>
</dbReference>
<evidence type="ECO:0000313" key="2">
    <source>
        <dbReference type="EMBL" id="PMN89137.1"/>
    </source>
</evidence>
<reference evidence="3" key="1">
    <citation type="submission" date="2016-07" db="EMBL/GenBank/DDBJ databases">
        <title>Nontailed viruses are major unrecognized killers of bacteria in the ocean.</title>
        <authorList>
            <person name="Kauffman K."/>
            <person name="Hussain F."/>
            <person name="Yang J."/>
            <person name="Arevalo P."/>
            <person name="Brown J."/>
            <person name="Cutler M."/>
            <person name="Kelly L."/>
            <person name="Polz M.F."/>
        </authorList>
    </citation>
    <scope>NUCLEOTIDE SEQUENCE [LARGE SCALE GENOMIC DNA]</scope>
    <source>
        <strain evidence="3">10N.261.45.A10</strain>
    </source>
</reference>
<gene>
    <name evidence="2" type="ORF">BCT23_23805</name>
</gene>
<proteinExistence type="predicted"/>
<keyword evidence="1" id="KW-0732">Signal</keyword>
<evidence type="ECO:0008006" key="4">
    <source>
        <dbReference type="Google" id="ProtNLM"/>
    </source>
</evidence>
<protein>
    <recommendedName>
        <fullName evidence="4">Lipoprotein</fullName>
    </recommendedName>
</protein>
<organism evidence="2 3">
    <name type="scientific">Enterovibrio norvegicus</name>
    <dbReference type="NCBI Taxonomy" id="188144"/>
    <lineage>
        <taxon>Bacteria</taxon>
        <taxon>Pseudomonadati</taxon>
        <taxon>Pseudomonadota</taxon>
        <taxon>Gammaproteobacteria</taxon>
        <taxon>Vibrionales</taxon>
        <taxon>Vibrionaceae</taxon>
        <taxon>Enterovibrio</taxon>
    </lineage>
</organism>
<sequence>MRIVTLFKASLVVLVTAMLSGCGEFGDFTTEQICKASIAAIKKKSPTVMTVDKVVVEAETELDIYYMSYRRPDDGGKWHVRCKVNKTRAIWSQNEGRWRDQAQDPTIRFVIDGDEITINESYPDGSAASNVTFNISYLGGKQK</sequence>
<dbReference type="PROSITE" id="PS51257">
    <property type="entry name" value="PROKAR_LIPOPROTEIN"/>
    <property type="match status" value="1"/>
</dbReference>
<feature type="chain" id="PRO_5030053996" description="Lipoprotein" evidence="1">
    <location>
        <begin position="18"/>
        <end position="143"/>
    </location>
</feature>
<dbReference type="AlphaFoldDB" id="A0A2N7L6C7"/>
<accession>A0A2N7L6C7</accession>
<name>A0A2N7L6C7_9GAMM</name>